<name>A0A1B0D3K3_PHLPP</name>
<dbReference type="InterPro" id="IPR003126">
    <property type="entry name" value="Znf_UBR"/>
</dbReference>
<dbReference type="PANTHER" id="PTHR21497">
    <property type="entry name" value="UBIQUITIN LIGASE E3 ALPHA-RELATED"/>
    <property type="match status" value="1"/>
</dbReference>
<reference evidence="10" key="1">
    <citation type="submission" date="2022-08" db="UniProtKB">
        <authorList>
            <consortium name="EnsemblMetazoa"/>
        </authorList>
    </citation>
    <scope>IDENTIFICATION</scope>
    <source>
        <strain evidence="10">Israel</strain>
    </source>
</reference>
<keyword evidence="7 9" id="KW-0862">Zinc</keyword>
<evidence type="ECO:0000256" key="7">
    <source>
        <dbReference type="ARBA" id="ARBA00022833"/>
    </source>
</evidence>
<keyword evidence="11" id="KW-1185">Reference proteome</keyword>
<dbReference type="Pfam" id="PF02207">
    <property type="entry name" value="zf-UBR"/>
    <property type="match status" value="1"/>
</dbReference>
<dbReference type="Gene3D" id="2.10.110.30">
    <property type="match status" value="1"/>
</dbReference>
<dbReference type="EMBL" id="AJVK01002934">
    <property type="status" value="NOT_ANNOTATED_CDS"/>
    <property type="molecule type" value="Genomic_DNA"/>
</dbReference>
<evidence type="ECO:0000256" key="2">
    <source>
        <dbReference type="ARBA" id="ARBA00004906"/>
    </source>
</evidence>
<dbReference type="EC" id="2.3.2.27" evidence="9"/>
<keyword evidence="6 9" id="KW-0833">Ubl conjugation pathway</keyword>
<organism evidence="10 11">
    <name type="scientific">Phlebotomus papatasi</name>
    <name type="common">Sandfly</name>
    <dbReference type="NCBI Taxonomy" id="29031"/>
    <lineage>
        <taxon>Eukaryota</taxon>
        <taxon>Metazoa</taxon>
        <taxon>Ecdysozoa</taxon>
        <taxon>Arthropoda</taxon>
        <taxon>Hexapoda</taxon>
        <taxon>Insecta</taxon>
        <taxon>Pterygota</taxon>
        <taxon>Neoptera</taxon>
        <taxon>Endopterygota</taxon>
        <taxon>Diptera</taxon>
        <taxon>Nematocera</taxon>
        <taxon>Psychodoidea</taxon>
        <taxon>Psychodidae</taxon>
        <taxon>Phlebotomus</taxon>
        <taxon>Phlebotomus</taxon>
    </lineage>
</organism>
<dbReference type="PANTHER" id="PTHR21497:SF39">
    <property type="entry name" value="E3 UBIQUITIN-PROTEIN LIGASE UBR3"/>
    <property type="match status" value="1"/>
</dbReference>
<accession>A0A1B0D3K3</accession>
<evidence type="ECO:0000256" key="9">
    <source>
        <dbReference type="RuleBase" id="RU366018"/>
    </source>
</evidence>
<dbReference type="FunFam" id="2.10.110.30:FF:000002">
    <property type="entry name" value="Putative e3 ubiquitin-protein ligase ubr3"/>
    <property type="match status" value="1"/>
</dbReference>
<comment type="function">
    <text evidence="9">Ubiquitin ligase protein which is a component of the N-end rule pathway. Recognizes and binds to proteins bearing specific N-terminal residues that are destabilizing according to the N-end rule, leading to their ubiquitination and subsequent degradation.</text>
</comment>
<dbReference type="AlphaFoldDB" id="A0A1B0D3K3"/>
<evidence type="ECO:0000256" key="6">
    <source>
        <dbReference type="ARBA" id="ARBA00022786"/>
    </source>
</evidence>
<evidence type="ECO:0000256" key="1">
    <source>
        <dbReference type="ARBA" id="ARBA00000900"/>
    </source>
</evidence>
<dbReference type="EMBL" id="AJVK01002935">
    <property type="status" value="NOT_ANNOTATED_CDS"/>
    <property type="molecule type" value="Genomic_DNA"/>
</dbReference>
<evidence type="ECO:0000256" key="5">
    <source>
        <dbReference type="ARBA" id="ARBA00022771"/>
    </source>
</evidence>
<comment type="catalytic activity">
    <reaction evidence="1 9">
        <text>S-ubiquitinyl-[E2 ubiquitin-conjugating enzyme]-L-cysteine + [acceptor protein]-L-lysine = [E2 ubiquitin-conjugating enzyme]-L-cysteine + N(6)-ubiquitinyl-[acceptor protein]-L-lysine.</text>
        <dbReference type="EC" id="2.3.2.27"/>
    </reaction>
</comment>
<evidence type="ECO:0000256" key="4">
    <source>
        <dbReference type="ARBA" id="ARBA00022723"/>
    </source>
</evidence>
<dbReference type="VEuPathDB" id="VectorBase:PPAPM1_001819"/>
<evidence type="ECO:0000313" key="11">
    <source>
        <dbReference type="Proteomes" id="UP000092462"/>
    </source>
</evidence>
<dbReference type="CDD" id="cd19673">
    <property type="entry name" value="UBR-box_UBR3"/>
    <property type="match status" value="1"/>
</dbReference>
<dbReference type="GO" id="GO:0008270">
    <property type="term" value="F:zinc ion binding"/>
    <property type="evidence" value="ECO:0007669"/>
    <property type="project" value="UniProtKB-UniRule"/>
</dbReference>
<evidence type="ECO:0000256" key="3">
    <source>
        <dbReference type="ARBA" id="ARBA00022679"/>
    </source>
</evidence>
<dbReference type="InterPro" id="IPR039164">
    <property type="entry name" value="UBR1-like"/>
</dbReference>
<dbReference type="PROSITE" id="PS51157">
    <property type="entry name" value="ZF_UBR"/>
    <property type="match status" value="1"/>
</dbReference>
<keyword evidence="5 9" id="KW-0863">Zinc-finger</keyword>
<proteinExistence type="inferred from homology"/>
<dbReference type="Proteomes" id="UP000092462">
    <property type="component" value="Unassembled WGS sequence"/>
</dbReference>
<keyword evidence="4 9" id="KW-0479">Metal-binding</keyword>
<dbReference type="GO" id="GO:0071596">
    <property type="term" value="P:ubiquitin-dependent protein catabolic process via the N-end rule pathway"/>
    <property type="evidence" value="ECO:0007669"/>
    <property type="project" value="UniProtKB-UniRule"/>
</dbReference>
<comment type="pathway">
    <text evidence="2 9">Protein modification; protein ubiquitination.</text>
</comment>
<dbReference type="GO" id="GO:0005737">
    <property type="term" value="C:cytoplasm"/>
    <property type="evidence" value="ECO:0007669"/>
    <property type="project" value="TreeGrafter"/>
</dbReference>
<sequence>MNVSVDFMRGTDERRRNSHNIFFFFCNNYKGSVYPCFFLSDVSVRGFDNHAKCGLVWIPHVVAYRCRTCGISPCMSICRECFKKGDHSTHDFNMFLSQAGGACDCGDTSVMKAEGFCTDHGINYCANNAPVPDDLMSVAEAIMPRLLLRLLQHFRENGNIRAPEPSYSYSKAANECDEYCSMLMEFNNMGELMRRVMTRALINTELYKQLVEPPFPDNKYGRYLASSKKKYEDAVKAFPSPEPPDEYEHLPALGRTIAHITLLQEFIFWTFKFEFPQNIVCFLLNMLPDQDYKEHLTRTFVMHYSRIPSVLEMSKDPDTLSNRVVHMSVQLFSNESLALKMVEELSLLHVMIISLKLMMSKILILNTLHDPDKNFHFVIDCAKRVMKEHCYWPLVSDFNNVLSHESVALVFLRDDNLIDMWFQFLSMLQGMNVNVRETGSHVEFEPSSYYAAFSCELEASAYPMWSIISHLRDSAHADLAKKIMSVCVSYLQDWLEAINFYHPKIEKSEMMHASFHFPLHRYLAAFTCQAVRTMGMPLKDILPSPDLLALLMMHPLRVQVSFIHIISFLPSTIFLFLQPILLNILAQKY</sequence>
<protein>
    <recommendedName>
        <fullName evidence="9">E3 ubiquitin-protein ligase</fullName>
        <ecNumber evidence="9">2.3.2.27</ecNumber>
    </recommendedName>
</protein>
<dbReference type="SMART" id="SM00396">
    <property type="entry name" value="ZnF_UBR1"/>
    <property type="match status" value="1"/>
</dbReference>
<evidence type="ECO:0000313" key="10">
    <source>
        <dbReference type="EnsemblMetazoa" id="PPAI001926-PA"/>
    </source>
</evidence>
<dbReference type="VEuPathDB" id="VectorBase:PPAI001926"/>
<dbReference type="GO" id="GO:0000151">
    <property type="term" value="C:ubiquitin ligase complex"/>
    <property type="evidence" value="ECO:0007669"/>
    <property type="project" value="TreeGrafter"/>
</dbReference>
<dbReference type="GO" id="GO:0061630">
    <property type="term" value="F:ubiquitin protein ligase activity"/>
    <property type="evidence" value="ECO:0007669"/>
    <property type="project" value="UniProtKB-UniRule"/>
</dbReference>
<evidence type="ECO:0000256" key="8">
    <source>
        <dbReference type="ARBA" id="ARBA00046341"/>
    </source>
</evidence>
<dbReference type="EnsemblMetazoa" id="PPAI001926-RA">
    <property type="protein sequence ID" value="PPAI001926-PA"/>
    <property type="gene ID" value="PPAI001926"/>
</dbReference>
<comment type="similarity">
    <text evidence="8 9">Belongs to the E3 ubiquitin-protein ligase UBR1-like family.</text>
</comment>
<dbReference type="GO" id="GO:0016567">
    <property type="term" value="P:protein ubiquitination"/>
    <property type="evidence" value="ECO:0007669"/>
    <property type="project" value="UniProtKB-UniRule"/>
</dbReference>
<keyword evidence="3 9" id="KW-0808">Transferase</keyword>